<keyword evidence="5" id="KW-0175">Coiled coil</keyword>
<dbReference type="Proteomes" id="UP001186944">
    <property type="component" value="Unassembled WGS sequence"/>
</dbReference>
<evidence type="ECO:0000256" key="5">
    <source>
        <dbReference type="ARBA" id="ARBA00023054"/>
    </source>
</evidence>
<evidence type="ECO:0000256" key="2">
    <source>
        <dbReference type="ARBA" id="ARBA00008932"/>
    </source>
</evidence>
<dbReference type="PANTHER" id="PTHR10809:SF6">
    <property type="entry name" value="AT11025P-RELATED"/>
    <property type="match status" value="1"/>
</dbReference>
<dbReference type="EMBL" id="VSWD01000012">
    <property type="protein sequence ID" value="KAK3086136.1"/>
    <property type="molecule type" value="Genomic_DNA"/>
</dbReference>
<dbReference type="PROSITE" id="PS50202">
    <property type="entry name" value="MSP"/>
    <property type="match status" value="1"/>
</dbReference>
<keyword evidence="11" id="KW-1185">Reference proteome</keyword>
<reference evidence="10" key="1">
    <citation type="submission" date="2019-08" db="EMBL/GenBank/DDBJ databases">
        <title>The improved chromosome-level genome for the pearl oyster Pinctada fucata martensii using PacBio sequencing and Hi-C.</title>
        <authorList>
            <person name="Zheng Z."/>
        </authorList>
    </citation>
    <scope>NUCLEOTIDE SEQUENCE</scope>
    <source>
        <strain evidence="10">ZZ-2019</strain>
        <tissue evidence="10">Adductor muscle</tissue>
    </source>
</reference>
<dbReference type="Gene3D" id="2.60.40.10">
    <property type="entry name" value="Immunoglobulins"/>
    <property type="match status" value="1"/>
</dbReference>
<dbReference type="InterPro" id="IPR008962">
    <property type="entry name" value="PapD-like_sf"/>
</dbReference>
<feature type="region of interest" description="Disordered" evidence="7">
    <location>
        <begin position="134"/>
        <end position="226"/>
    </location>
</feature>
<evidence type="ECO:0000259" key="9">
    <source>
        <dbReference type="PROSITE" id="PS50202"/>
    </source>
</evidence>
<dbReference type="GO" id="GO:0061817">
    <property type="term" value="P:endoplasmic reticulum-plasma membrane tethering"/>
    <property type="evidence" value="ECO:0007669"/>
    <property type="project" value="TreeGrafter"/>
</dbReference>
<evidence type="ECO:0000313" key="10">
    <source>
        <dbReference type="EMBL" id="KAK3086136.1"/>
    </source>
</evidence>
<evidence type="ECO:0000313" key="11">
    <source>
        <dbReference type="Proteomes" id="UP001186944"/>
    </source>
</evidence>
<feature type="compositionally biased region" description="Basic and acidic residues" evidence="7">
    <location>
        <begin position="168"/>
        <end position="205"/>
    </location>
</feature>
<keyword evidence="6 8" id="KW-0472">Membrane</keyword>
<dbReference type="InterPro" id="IPR016763">
    <property type="entry name" value="VAP"/>
</dbReference>
<comment type="caution">
    <text evidence="10">The sequence shown here is derived from an EMBL/GenBank/DDBJ whole genome shotgun (WGS) entry which is preliminary data.</text>
</comment>
<feature type="domain" description="MSP" evidence="9">
    <location>
        <begin position="7"/>
        <end position="125"/>
    </location>
</feature>
<gene>
    <name evidence="10" type="ORF">FSP39_014051</name>
</gene>
<evidence type="ECO:0000256" key="4">
    <source>
        <dbReference type="ARBA" id="ARBA00022989"/>
    </source>
</evidence>
<dbReference type="GO" id="GO:0005886">
    <property type="term" value="C:plasma membrane"/>
    <property type="evidence" value="ECO:0007669"/>
    <property type="project" value="TreeGrafter"/>
</dbReference>
<evidence type="ECO:0000256" key="1">
    <source>
        <dbReference type="ARBA" id="ARBA00004211"/>
    </source>
</evidence>
<feature type="transmembrane region" description="Helical" evidence="8">
    <location>
        <begin position="234"/>
        <end position="251"/>
    </location>
</feature>
<dbReference type="AlphaFoldDB" id="A0AA88XIT8"/>
<feature type="compositionally biased region" description="Polar residues" evidence="7">
    <location>
        <begin position="208"/>
        <end position="226"/>
    </location>
</feature>
<dbReference type="InterPro" id="IPR013783">
    <property type="entry name" value="Ig-like_fold"/>
</dbReference>
<dbReference type="InterPro" id="IPR000535">
    <property type="entry name" value="MSP_dom"/>
</dbReference>
<dbReference type="PANTHER" id="PTHR10809">
    <property type="entry name" value="VESICLE-ASSOCIATED MEMBRANE PROTEIN-ASSOCIATED PROTEIN"/>
    <property type="match status" value="1"/>
</dbReference>
<comment type="similarity">
    <text evidence="2">Belongs to the VAMP-associated protein (VAP) (TC 9.B.17) family.</text>
</comment>
<dbReference type="GO" id="GO:0005789">
    <property type="term" value="C:endoplasmic reticulum membrane"/>
    <property type="evidence" value="ECO:0007669"/>
    <property type="project" value="InterPro"/>
</dbReference>
<dbReference type="GO" id="GO:0033149">
    <property type="term" value="F:FFAT motif binding"/>
    <property type="evidence" value="ECO:0007669"/>
    <property type="project" value="TreeGrafter"/>
</dbReference>
<proteinExistence type="inferred from homology"/>
<evidence type="ECO:0000256" key="3">
    <source>
        <dbReference type="ARBA" id="ARBA00022692"/>
    </source>
</evidence>
<dbReference type="GO" id="GO:0090158">
    <property type="term" value="P:endoplasmic reticulum membrane organization"/>
    <property type="evidence" value="ECO:0007669"/>
    <property type="project" value="TreeGrafter"/>
</dbReference>
<keyword evidence="3 8" id="KW-0812">Transmembrane</keyword>
<dbReference type="PIRSF" id="PIRSF019693">
    <property type="entry name" value="VAMP-associated"/>
    <property type="match status" value="1"/>
</dbReference>
<comment type="subcellular location">
    <subcellularLocation>
        <location evidence="1">Membrane</location>
        <topology evidence="1">Single-pass type IV membrane protein</topology>
    </subcellularLocation>
</comment>
<organism evidence="10 11">
    <name type="scientific">Pinctada imbricata</name>
    <name type="common">Atlantic pearl-oyster</name>
    <name type="synonym">Pinctada martensii</name>
    <dbReference type="NCBI Taxonomy" id="66713"/>
    <lineage>
        <taxon>Eukaryota</taxon>
        <taxon>Metazoa</taxon>
        <taxon>Spiralia</taxon>
        <taxon>Lophotrochozoa</taxon>
        <taxon>Mollusca</taxon>
        <taxon>Bivalvia</taxon>
        <taxon>Autobranchia</taxon>
        <taxon>Pteriomorphia</taxon>
        <taxon>Pterioida</taxon>
        <taxon>Pterioidea</taxon>
        <taxon>Pteriidae</taxon>
        <taxon>Pinctada</taxon>
    </lineage>
</organism>
<evidence type="ECO:0000256" key="8">
    <source>
        <dbReference type="SAM" id="Phobius"/>
    </source>
</evidence>
<keyword evidence="4 8" id="KW-1133">Transmembrane helix</keyword>
<sequence>MSKHEQVLNLDPEIELRFKGPFTDVVTSDLKLSNPSERKVCFKVKTTAPKRYCVRPNSGMIDPGQTVNVSVMLQPFDYDPQEKNKHKFMVQTMFAPEGPIESQDQMWREAAPDSLMDSKLKCVFEMPVENAHLEQTVTSKPVSEEKPKPAKQVQIEATPPTKSSSVESDLRKKDEEIQRMRAEQERLRDENRSLKESEVRLRKVAMDSTVSSTPASTKSTEETSQSLVSNMPPIVYLIVVFIIGLLIGKIVL</sequence>
<dbReference type="SUPFAM" id="SSF49354">
    <property type="entry name" value="PapD-like"/>
    <property type="match status" value="1"/>
</dbReference>
<dbReference type="FunFam" id="2.60.40.10:FF:000334">
    <property type="entry name" value="vesicle-associated membrane protein-associated protein A isoform X1"/>
    <property type="match status" value="1"/>
</dbReference>
<name>A0AA88XIT8_PINIB</name>
<dbReference type="Pfam" id="PF00635">
    <property type="entry name" value="Motile_Sperm"/>
    <property type="match status" value="1"/>
</dbReference>
<protein>
    <recommendedName>
        <fullName evidence="9">MSP domain-containing protein</fullName>
    </recommendedName>
</protein>
<accession>A0AA88XIT8</accession>
<evidence type="ECO:0000256" key="7">
    <source>
        <dbReference type="SAM" id="MobiDB-lite"/>
    </source>
</evidence>
<evidence type="ECO:0000256" key="6">
    <source>
        <dbReference type="ARBA" id="ARBA00023136"/>
    </source>
</evidence>